<sequence>LVKFFPAIPVAEPVPVIAAAPIVAASVPVVVAPPAPVVAAAPVIVQEPEHLQPKAEIHNRVSSFHKETGHLSDTSMLLPAKARRLSAKKARTHKKAHKKN</sequence>
<dbReference type="EMBL" id="JOJR01000003">
    <property type="protein sequence ID" value="RCN53186.1"/>
    <property type="molecule type" value="Genomic_DNA"/>
</dbReference>
<evidence type="ECO:0000313" key="1">
    <source>
        <dbReference type="EMBL" id="RCN53186.1"/>
    </source>
</evidence>
<gene>
    <name evidence="1" type="ORF">ANCCAN_00740</name>
</gene>
<dbReference type="Proteomes" id="UP000252519">
    <property type="component" value="Unassembled WGS sequence"/>
</dbReference>
<keyword evidence="2" id="KW-1185">Reference proteome</keyword>
<dbReference type="OrthoDB" id="10582529at2759"/>
<name>A0A368H9G1_ANCCA</name>
<dbReference type="AlphaFoldDB" id="A0A368H9G1"/>
<proteinExistence type="predicted"/>
<organism evidence="1 2">
    <name type="scientific">Ancylostoma caninum</name>
    <name type="common">Dog hookworm</name>
    <dbReference type="NCBI Taxonomy" id="29170"/>
    <lineage>
        <taxon>Eukaryota</taxon>
        <taxon>Metazoa</taxon>
        <taxon>Ecdysozoa</taxon>
        <taxon>Nematoda</taxon>
        <taxon>Chromadorea</taxon>
        <taxon>Rhabditida</taxon>
        <taxon>Rhabditina</taxon>
        <taxon>Rhabditomorpha</taxon>
        <taxon>Strongyloidea</taxon>
        <taxon>Ancylostomatidae</taxon>
        <taxon>Ancylostomatinae</taxon>
        <taxon>Ancylostoma</taxon>
    </lineage>
</organism>
<accession>A0A368H9G1</accession>
<evidence type="ECO:0000313" key="2">
    <source>
        <dbReference type="Proteomes" id="UP000252519"/>
    </source>
</evidence>
<protein>
    <submittedName>
        <fullName evidence="1">Uncharacterized protein</fullName>
    </submittedName>
</protein>
<feature type="non-terminal residue" evidence="1">
    <location>
        <position position="1"/>
    </location>
</feature>
<reference evidence="1 2" key="1">
    <citation type="submission" date="2014-10" db="EMBL/GenBank/DDBJ databases">
        <title>Draft genome of the hookworm Ancylostoma caninum.</title>
        <authorList>
            <person name="Mitreva M."/>
        </authorList>
    </citation>
    <scope>NUCLEOTIDE SEQUENCE [LARGE SCALE GENOMIC DNA]</scope>
    <source>
        <strain evidence="1 2">Baltimore</strain>
    </source>
</reference>
<comment type="caution">
    <text evidence="1">The sequence shown here is derived from an EMBL/GenBank/DDBJ whole genome shotgun (WGS) entry which is preliminary data.</text>
</comment>